<name>A0ACB8ER89_9SAUR</name>
<evidence type="ECO:0000313" key="1">
    <source>
        <dbReference type="EMBL" id="KAH7995033.1"/>
    </source>
</evidence>
<sequence length="94" mass="10381">MIPISLPSVDSTISLKGGPHPKNGTPADWLLSDHGFVLLFFLLIHYSQEVPEDIASYNDAHWASSIVIECSLGELKMQFQCPPHIGGHKVMQLK</sequence>
<comment type="caution">
    <text evidence="1">The sequence shown here is derived from an EMBL/GenBank/DDBJ whole genome shotgun (WGS) entry which is preliminary data.</text>
</comment>
<dbReference type="EMBL" id="CM037620">
    <property type="protein sequence ID" value="KAH7995033.1"/>
    <property type="molecule type" value="Genomic_DNA"/>
</dbReference>
<organism evidence="1 2">
    <name type="scientific">Sphaerodactylus townsendi</name>
    <dbReference type="NCBI Taxonomy" id="933632"/>
    <lineage>
        <taxon>Eukaryota</taxon>
        <taxon>Metazoa</taxon>
        <taxon>Chordata</taxon>
        <taxon>Craniata</taxon>
        <taxon>Vertebrata</taxon>
        <taxon>Euteleostomi</taxon>
        <taxon>Lepidosauria</taxon>
        <taxon>Squamata</taxon>
        <taxon>Bifurcata</taxon>
        <taxon>Gekkota</taxon>
        <taxon>Sphaerodactylidae</taxon>
        <taxon>Sphaerodactylus</taxon>
    </lineage>
</organism>
<protein>
    <submittedName>
        <fullName evidence="1">Uncharacterized protein</fullName>
    </submittedName>
</protein>
<proteinExistence type="predicted"/>
<keyword evidence="2" id="KW-1185">Reference proteome</keyword>
<evidence type="ECO:0000313" key="2">
    <source>
        <dbReference type="Proteomes" id="UP000827872"/>
    </source>
</evidence>
<dbReference type="Proteomes" id="UP000827872">
    <property type="component" value="Linkage Group LG07"/>
</dbReference>
<reference evidence="1" key="1">
    <citation type="submission" date="2021-08" db="EMBL/GenBank/DDBJ databases">
        <title>The first chromosome-level gecko genome reveals the dynamic sex chromosomes of Neotropical dwarf geckos (Sphaerodactylidae: Sphaerodactylus).</title>
        <authorList>
            <person name="Pinto B.J."/>
            <person name="Keating S.E."/>
            <person name="Gamble T."/>
        </authorList>
    </citation>
    <scope>NUCLEOTIDE SEQUENCE</scope>
    <source>
        <strain evidence="1">TG3544</strain>
    </source>
</reference>
<gene>
    <name evidence="1" type="ORF">K3G42_020347</name>
</gene>
<accession>A0ACB8ER89</accession>